<dbReference type="PANTHER" id="PTHR35042:SF1">
    <property type="entry name" value="DUF1772-DOMAIN-CONTAINING PROTEIN"/>
    <property type="match status" value="1"/>
</dbReference>
<feature type="transmembrane region" description="Helical" evidence="6">
    <location>
        <begin position="114"/>
        <end position="136"/>
    </location>
</feature>
<name>A0ABR2VDP7_9PEZI</name>
<dbReference type="PANTHER" id="PTHR35042">
    <property type="entry name" value="ANTHRONE OXYGENASE ENCC"/>
    <property type="match status" value="1"/>
</dbReference>
<keyword evidence="3 6" id="KW-1133">Transmembrane helix</keyword>
<keyword evidence="7" id="KW-0560">Oxidoreductase</keyword>
<dbReference type="Pfam" id="PF08592">
    <property type="entry name" value="Anthrone_oxy"/>
    <property type="match status" value="1"/>
</dbReference>
<dbReference type="InterPro" id="IPR013901">
    <property type="entry name" value="Anthrone_oxy"/>
</dbReference>
<evidence type="ECO:0000256" key="2">
    <source>
        <dbReference type="ARBA" id="ARBA00022692"/>
    </source>
</evidence>
<evidence type="ECO:0000256" key="6">
    <source>
        <dbReference type="SAM" id="Phobius"/>
    </source>
</evidence>
<dbReference type="GO" id="GO:0004497">
    <property type="term" value="F:monooxygenase activity"/>
    <property type="evidence" value="ECO:0007669"/>
    <property type="project" value="UniProtKB-KW"/>
</dbReference>
<sequence>MVSILSGVDPAKFPFTCGVLGILSTHLFYSMNTTINYLTIPTVFLGESPKGHSQPASPAFLVASTGTAASPVPHLNRQWQEIYWRGHRVGPASAIFSGITLGAASYSSQNSLNGWLFALGAAVALTAWPYTLIAMVPTNDELHRRGDAVTEGVERKKECDERETAALLAKWVRLSKVRANLGLVATILGVAGLLL</sequence>
<evidence type="ECO:0000256" key="3">
    <source>
        <dbReference type="ARBA" id="ARBA00022989"/>
    </source>
</evidence>
<organism evidence="7 8">
    <name type="scientific">Seiridium unicorne</name>
    <dbReference type="NCBI Taxonomy" id="138068"/>
    <lineage>
        <taxon>Eukaryota</taxon>
        <taxon>Fungi</taxon>
        <taxon>Dikarya</taxon>
        <taxon>Ascomycota</taxon>
        <taxon>Pezizomycotina</taxon>
        <taxon>Sordariomycetes</taxon>
        <taxon>Xylariomycetidae</taxon>
        <taxon>Amphisphaeriales</taxon>
        <taxon>Sporocadaceae</taxon>
        <taxon>Seiridium</taxon>
    </lineage>
</organism>
<protein>
    <submittedName>
        <fullName evidence="7">Noranthrone monooxygenase</fullName>
    </submittedName>
</protein>
<keyword evidence="4 6" id="KW-0472">Membrane</keyword>
<dbReference type="EMBL" id="JARVKF010000032">
    <property type="protein sequence ID" value="KAK9424753.1"/>
    <property type="molecule type" value="Genomic_DNA"/>
</dbReference>
<evidence type="ECO:0000313" key="7">
    <source>
        <dbReference type="EMBL" id="KAK9424753.1"/>
    </source>
</evidence>
<feature type="transmembrane region" description="Helical" evidence="6">
    <location>
        <begin position="177"/>
        <end position="194"/>
    </location>
</feature>
<evidence type="ECO:0000256" key="5">
    <source>
        <dbReference type="ARBA" id="ARBA00034313"/>
    </source>
</evidence>
<keyword evidence="8" id="KW-1185">Reference proteome</keyword>
<evidence type="ECO:0000313" key="8">
    <source>
        <dbReference type="Proteomes" id="UP001408356"/>
    </source>
</evidence>
<evidence type="ECO:0000256" key="4">
    <source>
        <dbReference type="ARBA" id="ARBA00023136"/>
    </source>
</evidence>
<dbReference type="Proteomes" id="UP001408356">
    <property type="component" value="Unassembled WGS sequence"/>
</dbReference>
<keyword evidence="2 6" id="KW-0812">Transmembrane</keyword>
<reference evidence="7 8" key="1">
    <citation type="journal article" date="2024" name="J. Plant Pathol.">
        <title>Sequence and assembly of the genome of Seiridium unicorne, isolate CBS 538.82, causal agent of cypress canker disease.</title>
        <authorList>
            <person name="Scali E."/>
            <person name="Rocca G.D."/>
            <person name="Danti R."/>
            <person name="Garbelotto M."/>
            <person name="Barberini S."/>
            <person name="Baroncelli R."/>
            <person name="Emiliani G."/>
        </authorList>
    </citation>
    <scope>NUCLEOTIDE SEQUENCE [LARGE SCALE GENOMIC DNA]</scope>
    <source>
        <strain evidence="7 8">BM-138-508</strain>
    </source>
</reference>
<gene>
    <name evidence="7" type="ORF">SUNI508_13472</name>
</gene>
<accession>A0ABR2VDP7</accession>
<keyword evidence="7" id="KW-0503">Monooxygenase</keyword>
<comment type="similarity">
    <text evidence="5">Belongs to the anthrone oxygenase family.</text>
</comment>
<comment type="subcellular location">
    <subcellularLocation>
        <location evidence="1">Membrane</location>
        <topology evidence="1">Multi-pass membrane protein</topology>
    </subcellularLocation>
</comment>
<proteinExistence type="inferred from homology"/>
<evidence type="ECO:0000256" key="1">
    <source>
        <dbReference type="ARBA" id="ARBA00004141"/>
    </source>
</evidence>
<comment type="caution">
    <text evidence="7">The sequence shown here is derived from an EMBL/GenBank/DDBJ whole genome shotgun (WGS) entry which is preliminary data.</text>
</comment>